<keyword evidence="7" id="KW-0597">Phosphoprotein</keyword>
<dbReference type="Pfam" id="PF00439">
    <property type="entry name" value="Bromodomain"/>
    <property type="match status" value="1"/>
</dbReference>
<evidence type="ECO:0000256" key="12">
    <source>
        <dbReference type="ARBA" id="ARBA00022833"/>
    </source>
</evidence>
<name>A0A803XVP7_MELGA</name>
<dbReference type="GO" id="GO:0005654">
    <property type="term" value="C:nucleoplasm"/>
    <property type="evidence" value="ECO:0007669"/>
    <property type="project" value="UniProtKB-ARBA"/>
</dbReference>
<dbReference type="GO" id="GO:0008270">
    <property type="term" value="F:zinc ion binding"/>
    <property type="evidence" value="ECO:0007669"/>
    <property type="project" value="UniProtKB-KW"/>
</dbReference>
<reference evidence="29" key="2">
    <citation type="submission" date="2025-08" db="UniProtKB">
        <authorList>
            <consortium name="Ensembl"/>
        </authorList>
    </citation>
    <scope>IDENTIFICATION</scope>
</reference>
<feature type="region of interest" description="Disordered" evidence="24">
    <location>
        <begin position="1914"/>
        <end position="1988"/>
    </location>
</feature>
<dbReference type="Bgee" id="ENSMGAG00000012170">
    <property type="expression patterns" value="Expressed in pectoralis major and 17 other cell types or tissues"/>
</dbReference>
<dbReference type="PANTHER" id="PTHR13808:SF29">
    <property type="entry name" value="HISTONE ACETYLTRANSFERASE P300"/>
    <property type="match status" value="1"/>
</dbReference>
<dbReference type="SMART" id="SM00551">
    <property type="entry name" value="ZnF_TAZ"/>
    <property type="match status" value="2"/>
</dbReference>
<sequence length="2250" mass="247768">YSPVGGDFGSLFDLEHDLPDELISSTELGLTNGGDINQLQTSLGLAQDAASKHKQLSELLRAGSSPNLNMGVGGPGQGMAGQTPQNSPGMGMLNSMVKSPMAQAGLTSPSMAMGTSGPNQGPSAQSTAGMMPTVNSPVNQPGMGMNTGMNAGMNPGMLAAGNGQGVMQGQVMNGSIGAGRGRPNMPYPNPGMGTAGNLLAETLQQGSPQMGGQAGLRGPQPGAMNKMGMMSNPSPYGQPYSQNTGQQIGASGLGPQMQNKTGLQNSLPQFQMDKKPVPGAGMPNMVIQQAGMGPAASQGMGSGAPTADPEKRKLIQQQLVLLLHAHKCQRREQANGEVRQCNLPHCRTMKNVLNHMTHCQAGKSCQVAHCASSRQIISHWKNCTRHDCPVCLPLKNAGDKRNQQSLLGGAAVGLANTGSVGVGQQTTPSISTTSQIDPSSIERAYAALGLTYQGNQMQTQSQAQVKNQQQGQSPQSLRPMNPMSKLIDCQSLCTNIILKEALTPSNTGIRKQWHEDITQDLRNHLVHKLVQAIFPTPDPAALKDRRMENLVAYARKVEGDMYESANSRAEYYHLLAEKIYKIQKELEEKRRTRLQKQNMIPSAPGMPQAPVNQGPNMGQPQPGMSASKNRWVNSFSIWSHCRCVLVFPQAQMNSSSCPVNSPAMAPGSQGSHIHCPPLPQPPMHRNSPSPVPSRTPTPHHTPPGLGSQQQQAAAAATTVPTPTPQAMPPGPQSQTMHPPQRQTPTPPQAQLPPQVQPPVPVTPSAEQQQSLFVMFILFFFTPQLSQPAVSIDGQVSNPPSTSSTEVNSQQTAAEQQQPPLQEVKMEIKTDEGEPEQTELQMEEKSEVSSCDRKKTEVKTEMPEGEERPTTPATQSSPAAGQSKKKIFKPEELRQALMPTLEALYRQDPESLPFRQPVDPQLLGIPDYFDIVKNPMDLSTIKRKLDTGQYQEPWQYVDDIWLMFNNAWLYNRKTSRVYKYCSKLAEVFEQEIDPVMQSLGYCCGRKLEFSPQTLCCYGKQLCTIPRDATYYSYQNRYHFCEKCFNEIQGESVSLGDDPSQPQTTINKEQFSKRKNDTLDPELFVECIECGRKMHQICVLHNEMIWPSGFVCDGCLKKTGRTRKENKFSAKRLPATRLGTFLENRVNDFLKRQNHPEAGEVTVRVVHASDKTVEVKPGMKARFVDSGEMAESFPYRTKALFAFEEIDGVDLCFFGMHVQEYGSDCPPPNQRRVYISYLDSVHFFRPKCLRTAVYHEILIGYLEYVKKLGYTTGHIWACPPSEGDDYIFHCHPPDQKIPKPKRLQEWYKKMLDKSVSERIVHDYKDIFKQATEDRLTSAKELPYFEGDFWPNVLEESIKELEQEEEERKREENTSNESTDVSKGDSKNAKKKNNKKTSKNKSSLSRGNKKKPGMPNVSNDLSQKLYATMEKHKEVFFVIRLIAGPAANSLPPIVEPDPLIPCDLMDGRDAFLTLARDKHLEFSSLRRAQWSTMCMLVELHTQSQDRFVYTCNECKHHVETRWHCTVCEVRLVNSKQHTCPQNCLQYQCLKTEPSVIQRCIQSLVHACQCRNANCSLPSCQKMKRVVQHTKGCKRKTNGGCPICKQLIALCCYHAKHCQENKCPVPFCLNIKHKLRQQQLQHRLQQAQMLRRRMASMQRTGVVGQQQGLPSPTPATPTTPTGQQPTTPQTPQPQPPPQPASQPQPAPPNSMPPYSMPRTQPPGAVSQGKAGGQVTPPTPPQPPQPPVQGPPPAAVEMAMQIQRAAETQRQMAQVQIFQRPIQHQMPQMPPMGMNPPQIARGPGGHIDQGMGPAGIQQQPPWVQGGLPQAQLQPGMQRPSMMSVAQPGQPMNMAPQPGMGQVPGTAQPKQPPLPQAALQNLLRTLRSPSSPMQQQQVLNILHSNPQLLAAFIKQRAAKYAGSQNPQGMPGQPGMPQGQPGLQPQQAMQGQQGGVHPNAAMQNMNPMQGGVQRPSMPQQQQPPQQPQQAMAGMNPQAQQMNMNHSGMAPQFRDLLMRRHQIMEQQRQQQQQGVGPALGPGMANHNQFQQPQGVGYPQQQQQQQQQQRMQHHMQQMQQGNMGQISQLPQAMSAETGASLQQAFQQRLLQQQMGSPAQPNPMSPQQHMLPNQAQSPHLQGQQLPSSLTNQVRSPQPVPSPRPQSQPPHSSPSPRMQPQPSPHHVSPQTSSPHPGLVAAQANPMDQGHFASPDQSAMLSQLASNPGMAGLHGTSATELGLSSENSDLNSNLSQSTLDIH</sequence>
<dbReference type="PROSITE" id="PS50952">
    <property type="entry name" value="KIX"/>
    <property type="match status" value="1"/>
</dbReference>
<feature type="region of interest" description="Disordered" evidence="24">
    <location>
        <begin position="1358"/>
        <end position="1416"/>
    </location>
</feature>
<evidence type="ECO:0000256" key="6">
    <source>
        <dbReference type="ARBA" id="ARBA00022499"/>
    </source>
</evidence>
<keyword evidence="8" id="KW-0808">Transferase</keyword>
<evidence type="ECO:0000256" key="5">
    <source>
        <dbReference type="ARBA" id="ARBA00022490"/>
    </source>
</evidence>
<evidence type="ECO:0000259" key="27">
    <source>
        <dbReference type="PROSITE" id="PS50952"/>
    </source>
</evidence>
<feature type="compositionally biased region" description="Polar residues" evidence="24">
    <location>
        <begin position="610"/>
        <end position="626"/>
    </location>
</feature>
<feature type="compositionally biased region" description="Polar residues" evidence="24">
    <location>
        <begin position="790"/>
        <end position="819"/>
    </location>
</feature>
<feature type="compositionally biased region" description="Pro residues" evidence="24">
    <location>
        <begin position="1684"/>
        <end position="1711"/>
    </location>
</feature>
<dbReference type="Gene3D" id="1.10.1630.10">
    <property type="entry name" value="Nuclear receptor coactivator, CREB-bp-like, interlocking domain"/>
    <property type="match status" value="1"/>
</dbReference>
<dbReference type="InterPro" id="IPR038547">
    <property type="entry name" value="RING_CBP-p300_sf"/>
</dbReference>
<feature type="region of interest" description="Disordered" evidence="24">
    <location>
        <begin position="108"/>
        <end position="139"/>
    </location>
</feature>
<dbReference type="CDD" id="cd15802">
    <property type="entry name" value="RING_CBP-p300"/>
    <property type="match status" value="1"/>
</dbReference>
<keyword evidence="20" id="KW-0012">Acyltransferase</keyword>
<evidence type="ECO:0000256" key="16">
    <source>
        <dbReference type="ARBA" id="ARBA00023108"/>
    </source>
</evidence>
<organism evidence="29 30">
    <name type="scientific">Meleagris gallopavo</name>
    <name type="common">Wild turkey</name>
    <dbReference type="NCBI Taxonomy" id="9103"/>
    <lineage>
        <taxon>Eukaryota</taxon>
        <taxon>Metazoa</taxon>
        <taxon>Chordata</taxon>
        <taxon>Craniata</taxon>
        <taxon>Vertebrata</taxon>
        <taxon>Euteleostomi</taxon>
        <taxon>Archelosauria</taxon>
        <taxon>Archosauria</taxon>
        <taxon>Dinosauria</taxon>
        <taxon>Saurischia</taxon>
        <taxon>Theropoda</taxon>
        <taxon>Coelurosauria</taxon>
        <taxon>Aves</taxon>
        <taxon>Neognathae</taxon>
        <taxon>Galloanserae</taxon>
        <taxon>Galliformes</taxon>
        <taxon>Phasianidae</taxon>
        <taxon>Meleagridinae</taxon>
        <taxon>Meleagris</taxon>
    </lineage>
</organism>
<dbReference type="Pfam" id="PF09030">
    <property type="entry name" value="Creb_binding"/>
    <property type="match status" value="1"/>
</dbReference>
<feature type="domain" description="TAZ-type" evidence="26">
    <location>
        <begin position="1546"/>
        <end position="1627"/>
    </location>
</feature>
<feature type="compositionally biased region" description="Low complexity" evidence="24">
    <location>
        <begin position="2173"/>
        <end position="2185"/>
    </location>
</feature>
<evidence type="ECO:0000256" key="8">
    <source>
        <dbReference type="ARBA" id="ARBA00022679"/>
    </source>
</evidence>
<dbReference type="InterPro" id="IPR018359">
    <property type="entry name" value="Bromodomain_CS"/>
</dbReference>
<feature type="compositionally biased region" description="Basic and acidic residues" evidence="24">
    <location>
        <begin position="841"/>
        <end position="868"/>
    </location>
</feature>
<evidence type="ECO:0000259" key="28">
    <source>
        <dbReference type="PROSITE" id="PS51727"/>
    </source>
</evidence>
<dbReference type="GO" id="GO:0045944">
    <property type="term" value="P:positive regulation of transcription by RNA polymerase II"/>
    <property type="evidence" value="ECO:0007669"/>
    <property type="project" value="TreeGrafter"/>
</dbReference>
<dbReference type="Gene3D" id="1.20.920.10">
    <property type="entry name" value="Bromodomain-like"/>
    <property type="match status" value="1"/>
</dbReference>
<dbReference type="Gene3D" id="3.30.40.10">
    <property type="entry name" value="Zinc/RING finger domain, C3HC4 (zinc finger)"/>
    <property type="match status" value="1"/>
</dbReference>
<feature type="compositionally biased region" description="Low complexity" evidence="24">
    <location>
        <begin position="1916"/>
        <end position="1944"/>
    </location>
</feature>
<dbReference type="InterPro" id="IPR010303">
    <property type="entry name" value="RING_CBP-p300"/>
</dbReference>
<comment type="subcellular location">
    <subcellularLocation>
        <location evidence="2">Cytoplasm</location>
    </subcellularLocation>
    <subcellularLocation>
        <location evidence="1">Nucleus</location>
    </subcellularLocation>
</comment>
<evidence type="ECO:0000256" key="23">
    <source>
        <dbReference type="PROSITE-ProRule" id="PRU00203"/>
    </source>
</evidence>
<feature type="compositionally biased region" description="Pro residues" evidence="24">
    <location>
        <begin position="2147"/>
        <end position="2172"/>
    </location>
</feature>
<dbReference type="Gene3D" id="3.30.60.90">
    <property type="match status" value="1"/>
</dbReference>
<comment type="catalytic activity">
    <reaction evidence="21">
        <text>(S)-lactoyl-CoA + L-lysyl-[protein] = N(6)-[(S)-lactoyl]-L-lysyl-[protein] + CoA + H(+)</text>
        <dbReference type="Rhea" id="RHEA:61996"/>
        <dbReference type="Rhea" id="RHEA-COMP:9752"/>
        <dbReference type="Rhea" id="RHEA-COMP:19466"/>
        <dbReference type="ChEBI" id="CHEBI:15378"/>
        <dbReference type="ChEBI" id="CHEBI:29969"/>
        <dbReference type="ChEBI" id="CHEBI:57287"/>
        <dbReference type="ChEBI" id="CHEBI:231527"/>
        <dbReference type="ChEBI" id="CHEBI:231528"/>
    </reaction>
    <physiologicalReaction direction="left-to-right" evidence="21">
        <dbReference type="Rhea" id="RHEA:61997"/>
    </physiologicalReaction>
</comment>
<dbReference type="GO" id="GO:0005737">
    <property type="term" value="C:cytoplasm"/>
    <property type="evidence" value="ECO:0007669"/>
    <property type="project" value="UniProtKB-SubCell"/>
</dbReference>
<dbReference type="InterPro" id="IPR043145">
    <property type="entry name" value="Znf_ZZ_sf"/>
</dbReference>
<evidence type="ECO:0000313" key="30">
    <source>
        <dbReference type="Proteomes" id="UP000001645"/>
    </source>
</evidence>
<dbReference type="InterPro" id="IPR056484">
    <property type="entry name" value="PHD_P300"/>
</dbReference>
<feature type="domain" description="CBP/p300-type HAT" evidence="28">
    <location>
        <begin position="1125"/>
        <end position="1501"/>
    </location>
</feature>
<dbReference type="InterPro" id="IPR036427">
    <property type="entry name" value="Bromodomain-like_sf"/>
</dbReference>
<evidence type="ECO:0000256" key="11">
    <source>
        <dbReference type="ARBA" id="ARBA00022771"/>
    </source>
</evidence>
<feature type="compositionally biased region" description="Low complexity" evidence="24">
    <location>
        <begin position="1970"/>
        <end position="1988"/>
    </location>
</feature>
<keyword evidence="11 23" id="KW-0863">Zinc-finger</keyword>
<feature type="compositionally biased region" description="Pro residues" evidence="24">
    <location>
        <begin position="744"/>
        <end position="761"/>
    </location>
</feature>
<evidence type="ECO:0000259" key="26">
    <source>
        <dbReference type="PROSITE" id="PS50134"/>
    </source>
</evidence>
<dbReference type="CDD" id="cd05495">
    <property type="entry name" value="Bromo_cbp_like"/>
    <property type="match status" value="1"/>
</dbReference>
<keyword evidence="12 23" id="KW-0862">Zinc</keyword>
<evidence type="ECO:0000256" key="4">
    <source>
        <dbReference type="ARBA" id="ARBA00022481"/>
    </source>
</evidence>
<feature type="domain" description="KIX" evidence="27">
    <location>
        <begin position="508"/>
        <end position="587"/>
    </location>
</feature>
<feature type="compositionally biased region" description="Polar residues" evidence="24">
    <location>
        <begin position="116"/>
        <end position="139"/>
    </location>
</feature>
<feature type="compositionally biased region" description="Low complexity" evidence="24">
    <location>
        <begin position="2040"/>
        <end position="2079"/>
    </location>
</feature>
<dbReference type="PROSITE" id="PS00633">
    <property type="entry name" value="BROMODOMAIN_1"/>
    <property type="match status" value="1"/>
</dbReference>
<dbReference type="InterPro" id="IPR037073">
    <property type="entry name" value="Nuc_rcpt_coact_CREBbp_sf"/>
</dbReference>
<evidence type="ECO:0000256" key="14">
    <source>
        <dbReference type="ARBA" id="ARBA00022990"/>
    </source>
</evidence>
<dbReference type="InterPro" id="IPR031162">
    <property type="entry name" value="CBP_P300_HAT"/>
</dbReference>
<dbReference type="FunFam" id="2.10.110.40:FF:000001">
    <property type="entry name" value="E1A binding protein p300"/>
    <property type="match status" value="1"/>
</dbReference>
<evidence type="ECO:0000256" key="15">
    <source>
        <dbReference type="ARBA" id="ARBA00023015"/>
    </source>
</evidence>
<evidence type="ECO:0000256" key="1">
    <source>
        <dbReference type="ARBA" id="ARBA00004123"/>
    </source>
</evidence>
<dbReference type="SUPFAM" id="SSF57933">
    <property type="entry name" value="TAZ domain"/>
    <property type="match status" value="2"/>
</dbReference>
<gene>
    <name evidence="29" type="primary">EP300</name>
</gene>
<reference evidence="29" key="3">
    <citation type="submission" date="2025-09" db="UniProtKB">
        <authorList>
            <consortium name="Ensembl"/>
        </authorList>
    </citation>
    <scope>IDENTIFICATION</scope>
</reference>
<feature type="compositionally biased region" description="Basic and acidic residues" evidence="24">
    <location>
        <begin position="1358"/>
        <end position="1370"/>
    </location>
</feature>
<feature type="compositionally biased region" description="Low complexity" evidence="24">
    <location>
        <begin position="2092"/>
        <end position="2104"/>
    </location>
</feature>
<evidence type="ECO:0000256" key="20">
    <source>
        <dbReference type="ARBA" id="ARBA00023315"/>
    </source>
</evidence>
<feature type="compositionally biased region" description="Polar residues" evidence="24">
    <location>
        <begin position="2203"/>
        <end position="2214"/>
    </location>
</feature>
<feature type="region of interest" description="Disordered" evidence="24">
    <location>
        <begin position="654"/>
        <end position="763"/>
    </location>
</feature>
<feature type="region of interest" description="Disordered" evidence="24">
    <location>
        <begin position="63"/>
        <end position="91"/>
    </location>
</feature>
<evidence type="ECO:0000256" key="10">
    <source>
        <dbReference type="ARBA" id="ARBA00022737"/>
    </source>
</evidence>
<dbReference type="PROSITE" id="PS50134">
    <property type="entry name" value="ZF_TAZ"/>
    <property type="match status" value="2"/>
</dbReference>
<dbReference type="Proteomes" id="UP000001645">
    <property type="component" value="Chromosome 1"/>
</dbReference>
<protein>
    <recommendedName>
        <fullName evidence="3">histone acetyltransferase</fullName>
        <ecNumber evidence="3">2.3.1.48</ecNumber>
    </recommendedName>
</protein>
<feature type="compositionally biased region" description="Low complexity" evidence="24">
    <location>
        <begin position="1674"/>
        <end position="1683"/>
    </location>
</feature>
<dbReference type="InterPro" id="IPR013178">
    <property type="entry name" value="Histone_AcTrfase_Rtt109/CBP"/>
</dbReference>
<dbReference type="GO" id="GO:0003713">
    <property type="term" value="F:transcription coactivator activity"/>
    <property type="evidence" value="ECO:0007669"/>
    <property type="project" value="InterPro"/>
</dbReference>
<feature type="compositionally biased region" description="Pro residues" evidence="24">
    <location>
        <begin position="689"/>
        <end position="701"/>
    </location>
</feature>
<dbReference type="GO" id="GO:0004402">
    <property type="term" value="F:histone acetyltransferase activity"/>
    <property type="evidence" value="ECO:0007669"/>
    <property type="project" value="InterPro"/>
</dbReference>
<dbReference type="CDD" id="cd20910">
    <property type="entry name" value="NCBD_CREBBP-p300_like"/>
    <property type="match status" value="1"/>
</dbReference>
<feature type="compositionally biased region" description="Polar residues" evidence="24">
    <location>
        <begin position="2115"/>
        <end position="2141"/>
    </location>
</feature>
<feature type="compositionally biased region" description="Pro residues" evidence="24">
    <location>
        <begin position="721"/>
        <end position="731"/>
    </location>
</feature>
<dbReference type="FunFam" id="1.20.920.10:FF:000001">
    <property type="entry name" value="Histone acetyltransferase p300"/>
    <property type="match status" value="1"/>
</dbReference>
<evidence type="ECO:0000256" key="7">
    <source>
        <dbReference type="ARBA" id="ARBA00022553"/>
    </source>
</evidence>
<keyword evidence="13" id="KW-0832">Ubl conjugation</keyword>
<evidence type="ECO:0000256" key="21">
    <source>
        <dbReference type="ARBA" id="ARBA00047411"/>
    </source>
</evidence>
<evidence type="ECO:0000256" key="24">
    <source>
        <dbReference type="SAM" id="MobiDB-lite"/>
    </source>
</evidence>
<dbReference type="PROSITE" id="PS50014">
    <property type="entry name" value="BROMODOMAIN_2"/>
    <property type="match status" value="1"/>
</dbReference>
<dbReference type="Pfam" id="PF23570">
    <property type="entry name" value="PHD_P300"/>
    <property type="match status" value="1"/>
</dbReference>
<dbReference type="InterPro" id="IPR000197">
    <property type="entry name" value="Znf_TAZ"/>
</dbReference>
<evidence type="ECO:0000256" key="18">
    <source>
        <dbReference type="ARBA" id="ARBA00023163"/>
    </source>
</evidence>
<evidence type="ECO:0000256" key="13">
    <source>
        <dbReference type="ARBA" id="ARBA00022843"/>
    </source>
</evidence>
<dbReference type="GO" id="GO:0048511">
    <property type="term" value="P:rhythmic process"/>
    <property type="evidence" value="ECO:0007669"/>
    <property type="project" value="UniProtKB-KW"/>
</dbReference>
<keyword evidence="5" id="KW-0963">Cytoplasm</keyword>
<feature type="compositionally biased region" description="Low complexity" evidence="24">
    <location>
        <begin position="708"/>
        <end position="720"/>
    </location>
</feature>
<keyword evidence="18" id="KW-0804">Transcription</keyword>
<feature type="compositionally biased region" description="Basic residues" evidence="24">
    <location>
        <begin position="1386"/>
        <end position="1396"/>
    </location>
</feature>
<dbReference type="PROSITE" id="PS51727">
    <property type="entry name" value="CBP_P300_HAT"/>
    <property type="match status" value="1"/>
</dbReference>
<keyword evidence="30" id="KW-1185">Reference proteome</keyword>
<feature type="region of interest" description="Disordered" evidence="24">
    <location>
        <begin position="2015"/>
        <end position="2250"/>
    </location>
</feature>
<keyword evidence="6" id="KW-1017">Isopeptide bond</keyword>
<evidence type="ECO:0000256" key="19">
    <source>
        <dbReference type="ARBA" id="ARBA00023242"/>
    </source>
</evidence>
<keyword evidence="19" id="KW-0539">Nucleus</keyword>
<keyword evidence="16" id="KW-0090">Biological rhythms</keyword>
<dbReference type="GO" id="GO:0005667">
    <property type="term" value="C:transcription regulator complex"/>
    <property type="evidence" value="ECO:0007669"/>
    <property type="project" value="TreeGrafter"/>
</dbReference>
<feature type="domain" description="TAZ-type" evidence="26">
    <location>
        <begin position="308"/>
        <end position="394"/>
    </location>
</feature>
<evidence type="ECO:0000256" key="22">
    <source>
        <dbReference type="PROSITE-ProRule" id="PRU00035"/>
    </source>
</evidence>
<dbReference type="SUPFAM" id="SSF47370">
    <property type="entry name" value="Bromodomain"/>
    <property type="match status" value="1"/>
</dbReference>
<dbReference type="FunFam" id="3.30.40.10:FF:000034">
    <property type="entry name" value="Histone acetyltransferase p300"/>
    <property type="match status" value="1"/>
</dbReference>
<dbReference type="GO" id="GO:0000123">
    <property type="term" value="C:histone acetyltransferase complex"/>
    <property type="evidence" value="ECO:0007669"/>
    <property type="project" value="InterPro"/>
</dbReference>
<dbReference type="InterPro" id="IPR013083">
    <property type="entry name" value="Znf_RING/FYVE/PHD"/>
</dbReference>
<dbReference type="Gene3D" id="1.10.246.20">
    <property type="entry name" value="Coactivator CBP, KIX domain"/>
    <property type="match status" value="1"/>
</dbReference>
<dbReference type="Pfam" id="PF02172">
    <property type="entry name" value="KIX"/>
    <property type="match status" value="1"/>
</dbReference>
<dbReference type="Ensembl" id="ENSMGAT00000023401.1">
    <property type="protein sequence ID" value="ENSMGAP00000023593.1"/>
    <property type="gene ID" value="ENSMGAG00000012170.3"/>
</dbReference>
<feature type="compositionally biased region" description="Pro residues" evidence="24">
    <location>
        <begin position="1732"/>
        <end position="1748"/>
    </location>
</feature>
<feature type="region of interest" description="Disordered" evidence="24">
    <location>
        <begin position="600"/>
        <end position="626"/>
    </location>
</feature>
<dbReference type="FunFam" id="1.10.246.20:FF:000001">
    <property type="entry name" value="E1A binding protein p300"/>
    <property type="match status" value="1"/>
</dbReference>
<keyword evidence="14" id="KW-0007">Acetylation</keyword>
<dbReference type="Pfam" id="PF08214">
    <property type="entry name" value="HAT_KAT11"/>
    <property type="match status" value="1"/>
</dbReference>
<proteinExistence type="predicted"/>
<feature type="region of interest" description="Disordered" evidence="24">
    <location>
        <begin position="1651"/>
        <end position="1748"/>
    </location>
</feature>
<dbReference type="InterPro" id="IPR009110">
    <property type="entry name" value="Nuc_rcpt_coact"/>
</dbReference>
<dbReference type="InterPro" id="IPR014744">
    <property type="entry name" value="Nuc_rcpt_coact_CREBbp"/>
</dbReference>
<feature type="domain" description="Bromo" evidence="25">
    <location>
        <begin position="905"/>
        <end position="977"/>
    </location>
</feature>
<dbReference type="SUPFAM" id="SSF69125">
    <property type="entry name" value="Nuclear receptor coactivator interlocking domain"/>
    <property type="match status" value="1"/>
</dbReference>
<dbReference type="InterPro" id="IPR036529">
    <property type="entry name" value="KIX_dom_sf"/>
</dbReference>
<feature type="zinc finger region" description="TAZ-type" evidence="23">
    <location>
        <begin position="308"/>
        <end position="394"/>
    </location>
</feature>
<feature type="region of interest" description="Disordered" evidence="24">
    <location>
        <begin position="458"/>
        <end position="479"/>
    </location>
</feature>
<dbReference type="SMART" id="SM01250">
    <property type="entry name" value="KAT11"/>
    <property type="match status" value="1"/>
</dbReference>
<evidence type="ECO:0000256" key="3">
    <source>
        <dbReference type="ARBA" id="ARBA00013184"/>
    </source>
</evidence>
<dbReference type="SMART" id="SM00297">
    <property type="entry name" value="BROMO"/>
    <property type="match status" value="1"/>
</dbReference>
<dbReference type="InterPro" id="IPR001487">
    <property type="entry name" value="Bromodomain"/>
</dbReference>
<feature type="compositionally biased region" description="Polar residues" evidence="24">
    <location>
        <begin position="870"/>
        <end position="879"/>
    </location>
</feature>
<feature type="region of interest" description="Disordered" evidence="24">
    <location>
        <begin position="790"/>
        <end position="888"/>
    </location>
</feature>
<dbReference type="Pfam" id="PF06001">
    <property type="entry name" value="RING_CBP-p300"/>
    <property type="match status" value="1"/>
</dbReference>
<dbReference type="Gene3D" id="2.10.110.40">
    <property type="match status" value="1"/>
</dbReference>
<dbReference type="FunFam" id="1.20.1020.10:FF:000001">
    <property type="entry name" value="E1A binding protein p300"/>
    <property type="match status" value="1"/>
</dbReference>
<keyword evidence="10" id="KW-0677">Repeat</keyword>
<feature type="compositionally biased region" description="Polar residues" evidence="24">
    <location>
        <begin position="458"/>
        <end position="478"/>
    </location>
</feature>
<dbReference type="GO" id="GO:0031490">
    <property type="term" value="F:chromatin DNA binding"/>
    <property type="evidence" value="ECO:0007669"/>
    <property type="project" value="TreeGrafter"/>
</dbReference>
<evidence type="ECO:0000256" key="2">
    <source>
        <dbReference type="ARBA" id="ARBA00004496"/>
    </source>
</evidence>
<dbReference type="FunFam" id="1.20.1020.10:FF:000002">
    <property type="entry name" value="E1A binding protein p300"/>
    <property type="match status" value="1"/>
</dbReference>
<dbReference type="OrthoDB" id="899at2759"/>
<keyword evidence="9 23" id="KW-0479">Metal-binding</keyword>
<evidence type="ECO:0000259" key="25">
    <source>
        <dbReference type="PROSITE" id="PS50014"/>
    </source>
</evidence>
<reference evidence="29 30" key="1">
    <citation type="journal article" date="2010" name="PLoS Biol.">
        <title>Multi-platform next-generation sequencing of the domestic turkey (Meleagris gallopavo): genome assembly and analysis.</title>
        <authorList>
            <person name="Dalloul R.A."/>
            <person name="Long J.A."/>
            <person name="Zimin A.V."/>
            <person name="Aslam L."/>
            <person name="Beal K."/>
            <person name="Blomberg L.A."/>
            <person name="Bouffard P."/>
            <person name="Burt D.W."/>
            <person name="Crasta O."/>
            <person name="Crooijmans R.P."/>
            <person name="Cooper K."/>
            <person name="Coulombe R.A."/>
            <person name="De S."/>
            <person name="Delany M.E."/>
            <person name="Dodgson J.B."/>
            <person name="Dong J.J."/>
            <person name="Evans C."/>
            <person name="Frederickson K.M."/>
            <person name="Flicek P."/>
            <person name="Florea L."/>
            <person name="Folkerts O."/>
            <person name="Groenen M.A."/>
            <person name="Harkins T.T."/>
            <person name="Herrero J."/>
            <person name="Hoffmann S."/>
            <person name="Megens H.J."/>
            <person name="Jiang A."/>
            <person name="de Jong P."/>
            <person name="Kaiser P."/>
            <person name="Kim H."/>
            <person name="Kim K.W."/>
            <person name="Kim S."/>
            <person name="Langenberger D."/>
            <person name="Lee M.K."/>
            <person name="Lee T."/>
            <person name="Mane S."/>
            <person name="Marcais G."/>
            <person name="Marz M."/>
            <person name="McElroy A.P."/>
            <person name="Modise T."/>
            <person name="Nefedov M."/>
            <person name="Notredame C."/>
            <person name="Paton I.R."/>
            <person name="Payne W.S."/>
            <person name="Pertea G."/>
            <person name="Prickett D."/>
            <person name="Puiu D."/>
            <person name="Qioa D."/>
            <person name="Raineri E."/>
            <person name="Ruffier M."/>
            <person name="Salzberg S.L."/>
            <person name="Schatz M.C."/>
            <person name="Scheuring C."/>
            <person name="Schmidt C.J."/>
            <person name="Schroeder S."/>
            <person name="Searle S.M."/>
            <person name="Smith E.J."/>
            <person name="Smith J."/>
            <person name="Sonstegard T.S."/>
            <person name="Stadler P.F."/>
            <person name="Tafer H."/>
            <person name="Tu Z.J."/>
            <person name="Van Tassell C.P."/>
            <person name="Vilella A.J."/>
            <person name="Williams K.P."/>
            <person name="Yorke J.A."/>
            <person name="Zhang L."/>
            <person name="Zhang H.B."/>
            <person name="Zhang X."/>
            <person name="Zhang Y."/>
            <person name="Reed K.M."/>
        </authorList>
    </citation>
    <scope>NUCLEOTIDE SEQUENCE [LARGE SCALE GENOMIC DNA]</scope>
</reference>
<evidence type="ECO:0000313" key="29">
    <source>
        <dbReference type="Ensembl" id="ENSMGAP00000023593.1"/>
    </source>
</evidence>
<keyword evidence="15" id="KW-0805">Transcription regulation</keyword>
<feature type="zinc finger region" description="TAZ-type" evidence="23">
    <location>
        <begin position="1546"/>
        <end position="1627"/>
    </location>
</feature>
<keyword evidence="17 22" id="KW-0103">Bromodomain</keyword>
<dbReference type="PRINTS" id="PR00503">
    <property type="entry name" value="BROMODOMAIN"/>
</dbReference>
<dbReference type="Pfam" id="PF02135">
    <property type="entry name" value="zf-TAZ"/>
    <property type="match status" value="2"/>
</dbReference>
<keyword evidence="4" id="KW-0488">Methylation</keyword>
<dbReference type="InterPro" id="IPR003101">
    <property type="entry name" value="KIX_dom"/>
</dbReference>
<dbReference type="Gene3D" id="1.20.1020.10">
    <property type="entry name" value="TAZ domain"/>
    <property type="match status" value="2"/>
</dbReference>
<dbReference type="InterPro" id="IPR035898">
    <property type="entry name" value="TAZ_dom_sf"/>
</dbReference>
<accession>A0A803XVP7</accession>
<evidence type="ECO:0000256" key="17">
    <source>
        <dbReference type="ARBA" id="ARBA00023117"/>
    </source>
</evidence>
<dbReference type="EC" id="2.3.1.48" evidence="3"/>
<dbReference type="SUPFAM" id="SSF47040">
    <property type="entry name" value="Kix domain of CBP (creb binding protein)"/>
    <property type="match status" value="1"/>
</dbReference>
<feature type="compositionally biased region" description="Low complexity" evidence="24">
    <location>
        <begin position="2229"/>
        <end position="2250"/>
    </location>
</feature>
<dbReference type="GeneTree" id="ENSGT00940000155497"/>
<dbReference type="GO" id="GO:0140297">
    <property type="term" value="F:DNA-binding transcription factor binding"/>
    <property type="evidence" value="ECO:0007669"/>
    <property type="project" value="UniProtKB-ARBA"/>
</dbReference>
<evidence type="ECO:0000256" key="9">
    <source>
        <dbReference type="ARBA" id="ARBA00022723"/>
    </source>
</evidence>
<dbReference type="PANTHER" id="PTHR13808">
    <property type="entry name" value="CBP/P300-RELATED"/>
    <property type="match status" value="1"/>
</dbReference>
<dbReference type="CDD" id="cd15646">
    <property type="entry name" value="PHD_p300"/>
    <property type="match status" value="1"/>
</dbReference>